<organism evidence="2 3">
    <name type="scientific">Blautia parvula</name>
    <dbReference type="NCBI Taxonomy" id="2877527"/>
    <lineage>
        <taxon>Bacteria</taxon>
        <taxon>Bacillati</taxon>
        <taxon>Bacillota</taxon>
        <taxon>Clostridia</taxon>
        <taxon>Lachnospirales</taxon>
        <taxon>Lachnospiraceae</taxon>
        <taxon>Blautia</taxon>
    </lineage>
</organism>
<name>A0ABQ0BVR2_9FIRM</name>
<evidence type="ECO:0000256" key="1">
    <source>
        <dbReference type="SAM" id="MobiDB-lite"/>
    </source>
</evidence>
<protein>
    <submittedName>
        <fullName evidence="2">Uncharacterized protein</fullName>
    </submittedName>
</protein>
<gene>
    <name evidence="2" type="ORF">K340107D12_34490</name>
</gene>
<dbReference type="EMBL" id="BAABZQ010000001">
    <property type="protein sequence ID" value="GAA6500633.1"/>
    <property type="molecule type" value="Genomic_DNA"/>
</dbReference>
<reference evidence="2 3" key="1">
    <citation type="submission" date="2024-04" db="EMBL/GenBank/DDBJ databases">
        <title>Defined microbial consortia suppress multidrug-resistant proinflammatory Enterobacteriaceae via ecological control.</title>
        <authorList>
            <person name="Furuichi M."/>
            <person name="Kawaguchi T."/>
            <person name="Pust M."/>
            <person name="Yasuma K."/>
            <person name="Plichta D."/>
            <person name="Hasegawa N."/>
            <person name="Ohya T."/>
            <person name="Bhattarai S."/>
            <person name="Sasajima S."/>
            <person name="Aoto Y."/>
            <person name="Tuganbaev T."/>
            <person name="Yaginuma M."/>
            <person name="Ueda M."/>
            <person name="Okahashi N."/>
            <person name="Amafuji K."/>
            <person name="Kiridooshi Y."/>
            <person name="Sugita K."/>
            <person name="Strazar M."/>
            <person name="Skelly A."/>
            <person name="Suda W."/>
            <person name="Hattori M."/>
            <person name="Nakamoto N."/>
            <person name="Caballero S."/>
            <person name="Norman J."/>
            <person name="Olle B."/>
            <person name="Tanoue T."/>
            <person name="Arita M."/>
            <person name="Bucci V."/>
            <person name="Atarashi K."/>
            <person name="Xavier R."/>
            <person name="Honda K."/>
        </authorList>
    </citation>
    <scope>NUCLEOTIDE SEQUENCE [LARGE SCALE GENOMIC DNA]</scope>
    <source>
        <strain evidence="3">k34-0107-D12</strain>
    </source>
</reference>
<sequence>MEVGGMLPSHSQEEISPIKEGDYVGEPKELLKSSRNSTQSARSCFWIDYIVPTGGGRPPEMERAWET</sequence>
<comment type="caution">
    <text evidence="2">The sequence shown here is derived from an EMBL/GenBank/DDBJ whole genome shotgun (WGS) entry which is preliminary data.</text>
</comment>
<dbReference type="Proteomes" id="UP001600941">
    <property type="component" value="Unassembled WGS sequence"/>
</dbReference>
<keyword evidence="3" id="KW-1185">Reference proteome</keyword>
<proteinExistence type="predicted"/>
<accession>A0ABQ0BVR2</accession>
<evidence type="ECO:0000313" key="2">
    <source>
        <dbReference type="EMBL" id="GAA6500633.1"/>
    </source>
</evidence>
<feature type="compositionally biased region" description="Basic and acidic residues" evidence="1">
    <location>
        <begin position="11"/>
        <end position="22"/>
    </location>
</feature>
<evidence type="ECO:0000313" key="3">
    <source>
        <dbReference type="Proteomes" id="UP001600941"/>
    </source>
</evidence>
<dbReference type="RefSeq" id="WP_390424502.1">
    <property type="nucleotide sequence ID" value="NZ_BAABZQ010000001.1"/>
</dbReference>
<feature type="region of interest" description="Disordered" evidence="1">
    <location>
        <begin position="1"/>
        <end position="22"/>
    </location>
</feature>